<organism evidence="2 3">
    <name type="scientific">Gibberella moniliformis (strain M3125 / FGSC 7600)</name>
    <name type="common">Maize ear and stalk rot fungus</name>
    <name type="synonym">Fusarium verticillioides</name>
    <dbReference type="NCBI Taxonomy" id="334819"/>
    <lineage>
        <taxon>Eukaryota</taxon>
        <taxon>Fungi</taxon>
        <taxon>Dikarya</taxon>
        <taxon>Ascomycota</taxon>
        <taxon>Pezizomycotina</taxon>
        <taxon>Sordariomycetes</taxon>
        <taxon>Hypocreomycetidae</taxon>
        <taxon>Hypocreales</taxon>
        <taxon>Nectriaceae</taxon>
        <taxon>Fusarium</taxon>
        <taxon>Fusarium fujikuroi species complex</taxon>
    </lineage>
</organism>
<evidence type="ECO:0000256" key="1">
    <source>
        <dbReference type="SAM" id="Phobius"/>
    </source>
</evidence>
<dbReference type="RefSeq" id="XP_018744989.1">
    <property type="nucleotide sequence ID" value="XM_018903995.1"/>
</dbReference>
<dbReference type="EMBL" id="DS022243">
    <property type="protein sequence ID" value="EWG38798.1"/>
    <property type="molecule type" value="Genomic_DNA"/>
</dbReference>
<dbReference type="EMBL" id="CM000583">
    <property type="protein sequence ID" value="EWG38798.1"/>
    <property type="molecule type" value="Genomic_DNA"/>
</dbReference>
<keyword evidence="3" id="KW-1185">Reference proteome</keyword>
<accession>W7LH94</accession>
<proteinExistence type="predicted"/>
<evidence type="ECO:0000313" key="3">
    <source>
        <dbReference type="Proteomes" id="UP000009096"/>
    </source>
</evidence>
<name>W7LH94_GIBM7</name>
<keyword evidence="1" id="KW-0812">Transmembrane</keyword>
<dbReference type="Proteomes" id="UP000009096">
    <property type="component" value="Chromosome 6"/>
</dbReference>
<dbReference type="GeneID" id="30071833"/>
<gene>
    <name evidence="2" type="ORF">FVEG_14957</name>
</gene>
<keyword evidence="1" id="KW-1133">Transmembrane helix</keyword>
<feature type="transmembrane region" description="Helical" evidence="1">
    <location>
        <begin position="24"/>
        <end position="49"/>
    </location>
</feature>
<dbReference type="AlphaFoldDB" id="W7LH94"/>
<dbReference type="VEuPathDB" id="FungiDB:FVEG_14957"/>
<sequence length="106" mass="11541">MRLCNHVPTEQIGTRLTLRMRESFGVVTLALALALALALTGAMVGSVVWRTMTSRFGLVWLLEFCSAPSPVIVACGKWKSVSVAIIIDSDKEQELGQIKLISCCCE</sequence>
<dbReference type="KEGG" id="fvr:FVEG_14957"/>
<protein>
    <submittedName>
        <fullName evidence="2">Uncharacterized protein</fullName>
    </submittedName>
</protein>
<evidence type="ECO:0000313" key="2">
    <source>
        <dbReference type="EMBL" id="EWG38798.1"/>
    </source>
</evidence>
<keyword evidence="1" id="KW-0472">Membrane</keyword>
<reference evidence="2 3" key="1">
    <citation type="journal article" date="2010" name="Nature">
        <title>Comparative genomics reveals mobile pathogenicity chromosomes in Fusarium.</title>
        <authorList>
            <person name="Ma L.J."/>
            <person name="van der Does H.C."/>
            <person name="Borkovich K.A."/>
            <person name="Coleman J.J."/>
            <person name="Daboussi M.J."/>
            <person name="Di Pietro A."/>
            <person name="Dufresne M."/>
            <person name="Freitag M."/>
            <person name="Grabherr M."/>
            <person name="Henrissat B."/>
            <person name="Houterman P.M."/>
            <person name="Kang S."/>
            <person name="Shim W.B."/>
            <person name="Woloshuk C."/>
            <person name="Xie X."/>
            <person name="Xu J.R."/>
            <person name="Antoniw J."/>
            <person name="Baker S.E."/>
            <person name="Bluhm B.H."/>
            <person name="Breakspear A."/>
            <person name="Brown D.W."/>
            <person name="Butchko R.A."/>
            <person name="Chapman S."/>
            <person name="Coulson R."/>
            <person name="Coutinho P.M."/>
            <person name="Danchin E.G."/>
            <person name="Diener A."/>
            <person name="Gale L.R."/>
            <person name="Gardiner D.M."/>
            <person name="Goff S."/>
            <person name="Hammond-Kosack K.E."/>
            <person name="Hilburn K."/>
            <person name="Hua-Van A."/>
            <person name="Jonkers W."/>
            <person name="Kazan K."/>
            <person name="Kodira C.D."/>
            <person name="Koehrsen M."/>
            <person name="Kumar L."/>
            <person name="Lee Y.H."/>
            <person name="Li L."/>
            <person name="Manners J.M."/>
            <person name="Miranda-Saavedra D."/>
            <person name="Mukherjee M."/>
            <person name="Park G."/>
            <person name="Park J."/>
            <person name="Park S.Y."/>
            <person name="Proctor R.H."/>
            <person name="Regev A."/>
            <person name="Ruiz-Roldan M.C."/>
            <person name="Sain D."/>
            <person name="Sakthikumar S."/>
            <person name="Sykes S."/>
            <person name="Schwartz D.C."/>
            <person name="Turgeon B.G."/>
            <person name="Wapinski I."/>
            <person name="Yoder O."/>
            <person name="Young S."/>
            <person name="Zeng Q."/>
            <person name="Zhou S."/>
            <person name="Galagan J."/>
            <person name="Cuomo C.A."/>
            <person name="Kistler H.C."/>
            <person name="Rep M."/>
        </authorList>
    </citation>
    <scope>NUCLEOTIDE SEQUENCE [LARGE SCALE GENOMIC DNA]</scope>
    <source>
        <strain evidence="3">M3125 / FGSC 7600</strain>
    </source>
</reference>